<dbReference type="AlphaFoldDB" id="A0A0F4ZAW9"/>
<evidence type="ECO:0008006" key="4">
    <source>
        <dbReference type="Google" id="ProtNLM"/>
    </source>
</evidence>
<keyword evidence="1" id="KW-0812">Transmembrane</keyword>
<dbReference type="SUPFAM" id="SSF53474">
    <property type="entry name" value="alpha/beta-Hydrolases"/>
    <property type="match status" value="1"/>
</dbReference>
<evidence type="ECO:0000256" key="1">
    <source>
        <dbReference type="SAM" id="Phobius"/>
    </source>
</evidence>
<feature type="transmembrane region" description="Helical" evidence="1">
    <location>
        <begin position="81"/>
        <end position="101"/>
    </location>
</feature>
<reference evidence="2 3" key="1">
    <citation type="submission" date="2015-03" db="EMBL/GenBank/DDBJ databases">
        <authorList>
            <person name="Radwan O."/>
            <person name="Al-Naeli F.A."/>
            <person name="Rendon G.A."/>
            <person name="Fields C."/>
        </authorList>
    </citation>
    <scope>NUCLEOTIDE SEQUENCE [LARGE SCALE GENOMIC DNA]</scope>
    <source>
        <strain evidence="2">CR-DP1</strain>
    </source>
</reference>
<keyword evidence="1" id="KW-0472">Membrane</keyword>
<feature type="transmembrane region" description="Helical" evidence="1">
    <location>
        <begin position="107"/>
        <end position="128"/>
    </location>
</feature>
<organism evidence="2 3">
    <name type="scientific">Thielaviopsis punctulata</name>
    <dbReference type="NCBI Taxonomy" id="72032"/>
    <lineage>
        <taxon>Eukaryota</taxon>
        <taxon>Fungi</taxon>
        <taxon>Dikarya</taxon>
        <taxon>Ascomycota</taxon>
        <taxon>Pezizomycotina</taxon>
        <taxon>Sordariomycetes</taxon>
        <taxon>Hypocreomycetidae</taxon>
        <taxon>Microascales</taxon>
        <taxon>Ceratocystidaceae</taxon>
        <taxon>Thielaviopsis</taxon>
    </lineage>
</organism>
<dbReference type="OrthoDB" id="202545at2759"/>
<dbReference type="Proteomes" id="UP000033483">
    <property type="component" value="Unassembled WGS sequence"/>
</dbReference>
<dbReference type="InterPro" id="IPR029058">
    <property type="entry name" value="AB_hydrolase_fold"/>
</dbReference>
<sequence>MPSDAGHPVPQETTVFFGSQLGGSVVTSYSYTDSPSKLLLQDAALCLRYISHFPSLFLPLRPWDSGPMDELYPSSKNIKAIVLQSILLIAQCFLVVAVFGIVMFPTWLSVLAIGGFILLNNLICCYLLNGKKNIMWSNPDLMPFKPEHKNEQWIFINGVATGENWLQNSLDRLAVTFGRPVMGIHNRTFGLIFDLIECLIQRSFGYATQDIRLCYSILKKTVYDPDIDKVIIIAHSQGGIVASMVIDWALQELPQDLLFKVEVYTFGSAANHFNSPARAKASIDAQIQCQQALAFNADEDPISRIKRPSTFPVNSSDAVANMRRTISTASGNVPLGAAQDRTIGHIEHYAHTTDYVALFSVLYFATVSQPRDEVPSYMGRVFARTTTVDGGHQFVQHYLDGMFPLTITETGISAAEDSEFMNSDLHVAHEYRVTGSAREIASDESETPDNGVPAPWLPGTNRNVRLMTCGAVKGSKTMKVRDMSRLWQYRNGRKPEH</sequence>
<gene>
    <name evidence="2" type="ORF">TD95_000519</name>
</gene>
<evidence type="ECO:0000313" key="2">
    <source>
        <dbReference type="EMBL" id="KKA27008.1"/>
    </source>
</evidence>
<comment type="caution">
    <text evidence="2">The sequence shown here is derived from an EMBL/GenBank/DDBJ whole genome shotgun (WGS) entry which is preliminary data.</text>
</comment>
<proteinExistence type="predicted"/>
<dbReference type="EMBL" id="LAEV01001911">
    <property type="protein sequence ID" value="KKA27008.1"/>
    <property type="molecule type" value="Genomic_DNA"/>
</dbReference>
<evidence type="ECO:0000313" key="3">
    <source>
        <dbReference type="Proteomes" id="UP000033483"/>
    </source>
</evidence>
<keyword evidence="3" id="KW-1185">Reference proteome</keyword>
<accession>A0A0F4ZAW9</accession>
<protein>
    <recommendedName>
        <fullName evidence="4">DUF676 domain-containing protein</fullName>
    </recommendedName>
</protein>
<keyword evidence="1" id="KW-1133">Transmembrane helix</keyword>
<name>A0A0F4ZAW9_9PEZI</name>
<dbReference type="PANTHER" id="PTHR42044">
    <property type="entry name" value="DUF676 DOMAIN-CONTAINING PROTEIN-RELATED"/>
    <property type="match status" value="1"/>
</dbReference>
<dbReference type="PANTHER" id="PTHR42044:SF2">
    <property type="entry name" value="DUF676 DOMAIN-CONTAINING PROTEIN"/>
    <property type="match status" value="1"/>
</dbReference>